<feature type="region of interest" description="Disordered" evidence="1">
    <location>
        <begin position="159"/>
        <end position="179"/>
    </location>
</feature>
<dbReference type="EMBL" id="LGRX02001616">
    <property type="protein sequence ID" value="KAK3285822.1"/>
    <property type="molecule type" value="Genomic_DNA"/>
</dbReference>
<gene>
    <name evidence="2" type="ORF">CYMTET_6588</name>
</gene>
<feature type="region of interest" description="Disordered" evidence="1">
    <location>
        <begin position="586"/>
        <end position="662"/>
    </location>
</feature>
<feature type="region of interest" description="Disordered" evidence="1">
    <location>
        <begin position="2020"/>
        <end position="2066"/>
    </location>
</feature>
<feature type="compositionally biased region" description="Polar residues" evidence="1">
    <location>
        <begin position="1408"/>
        <end position="1418"/>
    </location>
</feature>
<feature type="region of interest" description="Disordered" evidence="1">
    <location>
        <begin position="41"/>
        <end position="75"/>
    </location>
</feature>
<reference evidence="2 3" key="1">
    <citation type="journal article" date="2015" name="Genome Biol. Evol.">
        <title>Comparative Genomics of a Bacterivorous Green Alga Reveals Evolutionary Causalities and Consequences of Phago-Mixotrophic Mode of Nutrition.</title>
        <authorList>
            <person name="Burns J.A."/>
            <person name="Paasch A."/>
            <person name="Narechania A."/>
            <person name="Kim E."/>
        </authorList>
    </citation>
    <scope>NUCLEOTIDE SEQUENCE [LARGE SCALE GENOMIC DNA]</scope>
    <source>
        <strain evidence="2 3">PLY_AMNH</strain>
    </source>
</reference>
<dbReference type="PANTHER" id="PTHR12517:SF0">
    <property type="entry name" value="INTERMEMBRANE LIPID TRANSFER PROTEIN VPS13B"/>
    <property type="match status" value="1"/>
</dbReference>
<evidence type="ECO:0000313" key="3">
    <source>
        <dbReference type="Proteomes" id="UP001190700"/>
    </source>
</evidence>
<proteinExistence type="predicted"/>
<feature type="region of interest" description="Disordered" evidence="1">
    <location>
        <begin position="934"/>
        <end position="959"/>
    </location>
</feature>
<keyword evidence="3" id="KW-1185">Reference proteome</keyword>
<feature type="compositionally biased region" description="Gly residues" evidence="1">
    <location>
        <begin position="1645"/>
        <end position="1656"/>
    </location>
</feature>
<evidence type="ECO:0000313" key="2">
    <source>
        <dbReference type="EMBL" id="KAK3285822.1"/>
    </source>
</evidence>
<organism evidence="2 3">
    <name type="scientific">Cymbomonas tetramitiformis</name>
    <dbReference type="NCBI Taxonomy" id="36881"/>
    <lineage>
        <taxon>Eukaryota</taxon>
        <taxon>Viridiplantae</taxon>
        <taxon>Chlorophyta</taxon>
        <taxon>Pyramimonadophyceae</taxon>
        <taxon>Pyramimonadales</taxon>
        <taxon>Pyramimonadaceae</taxon>
        <taxon>Cymbomonas</taxon>
    </lineage>
</organism>
<feature type="compositionally biased region" description="Basic and acidic residues" evidence="1">
    <location>
        <begin position="307"/>
        <end position="316"/>
    </location>
</feature>
<feature type="region of interest" description="Disordered" evidence="1">
    <location>
        <begin position="1403"/>
        <end position="1426"/>
    </location>
</feature>
<feature type="region of interest" description="Disordered" evidence="1">
    <location>
        <begin position="1293"/>
        <end position="1326"/>
    </location>
</feature>
<accession>A0AAE0GX44</accession>
<dbReference type="PANTHER" id="PTHR12517">
    <property type="entry name" value="VACUOLAR PROTEIN SORTING-ASSOCIATED PROTEIN 13B"/>
    <property type="match status" value="1"/>
</dbReference>
<evidence type="ECO:0000256" key="1">
    <source>
        <dbReference type="SAM" id="MobiDB-lite"/>
    </source>
</evidence>
<evidence type="ECO:0008006" key="4">
    <source>
        <dbReference type="Google" id="ProtNLM"/>
    </source>
</evidence>
<sequence>MSVEVAGEVAPILVRVDGQLLQELLTLAMVTAARAHYPAGRDVGAKSGSRAPQEHAGAGACPGEPSPSTGHSSSPVVSGRLATGWLCFQLAEDFAGAQQAVTQVSIQELVAIWHDTLADNARRWIGGGGGHLPQQLDVSLCGMAVHVLDSAAHAAAAAARTPEDLDAEGRTSAGDDAGGNASGELLARVDLHLVATVGGGRPNGVCLQVDAQELAVAVSPHILRLLLGSIRGLLRAVKAARSAKAAASGPAAPAAPLPPDSLEGCSDDLRSGIFAMSAVCGERPRPCEVTMSAQQAQRADDAPVCEGEDRAEREPPAGEGTTAQWVAWRYPYPRRVVAIVLPGPMEDGPEVLHGRPERGGAGEVHVFLERFDEARGSFVEVPTSQRQGGAGRLGRPAHAGEGGMGTLPGHVWISPVGSEGRAQQVAREWRLSWRGDGVGDAKEVLQGIWLNPQRRIVQWGVPPTWVPVPGPQPEGQSGACPGVPAGPVPNMAPLVTPFTLVVRVAKMKIAWLAAHAVLGLPAGAVGEAACVWASELEASLHFWSPRVLAARATGSFHSEYTNAATQTQAVLTEPCQLTAAVDLCRPPPPSLDLPDAGSTSAPTTPHSAGGPSPPLSPAVPATPGTPASDVPWCDSPTGSRHGEAEVEQTADGEEEDSDDERVEVGVDAEAGAGEAMMEEDAAGVPMRSKPCTLGLRVSLRADTALTVRLSEDVLRQGRRAQAASQGRGAGQAPRGGTEGGVVLVENLCPVLLLFGQVGMPEALRLPPGTSRAYAWCAPPALCPGARRLLRLQAAGGSRDDEAELMPPEEMAAPEDATGAGGGGRLQTWWWSAGFDPERAGSQALRLPLGERLSTIVVVQVELAAGGLRWHVRVRPSVVAVNYAPCILQLLYRPLERGREAPAPAAGGGMPAGVRAPALVSCHKKHVQLTAAPRAIPSDAGGSGMGRAGETGAAAQSNARWMDGTSSRELMLVEAAAGAEGWAGASSIEVWLGGRAGWSQRVTLASRAEGEAQDAGEVGAVLLRGAGAEEGGPGARSGSSEEDLEHRVWCRLSPATVQSPFIRIDFLPGLILRNMLPMPLRARFDPGGGAGATEVEVMASGAAPLLASALGGGTVSLQTCWEGEARGAEKGLGAWTQPMLTPELAAPGTRRVDPGKLDLIQAACFDARSRLPNPGSSRSVHLSFPAPPGSSGTERLRAVQCMLCAETEGSGGAGKDGVPGGVVTVLPYALVKNRTPFYVALALASGSPARGGTKEPLVVAGPGQDDAVFDWGAARGALRGRRLLLGVQDPAHLMQGDASTSTSNDGGDGSKPGTRKERSGPEAGWHWGLPGGGAVVLEENASVRVRVCREGGADYLLLVKTEMLGESRVLGAHQAVAITVLPWAVVSNMSSYSLMLRPLTSRLAPTGEASGSSRQTQGDTLAPAGSLGLVPCPPGAAAVPLFEWRAPESSTATAMLAGGAAEEGMREAAAGGDTPTATIAETELHRRQGLPSALDPAVDVAFASPGAADSAAGDRSHEAATSSYPQRGHNAFSGACWRQAGGWAAAELRAAQGRRRLLMPAAAGSGGLGGGAGVVMLTQRVLESEGQAHLLLFRDAQPPAVLHNCTGVRLEVGCAAGGGVLPVLPGQRMDCDWRAVAEAAGEGGKRGGTGGVGVGGLEDGEAPLAGSGEAGGEEDLPAADGDEEALLEQHTAPAPALRLRIRRPGARWSPPFTCHRRVTPGAHAKLLLPPTGASSGADAPPGAGVPPRAGGGAGTGAAFVVRASAVHRGSVCYIQLRRGEQSPLGARIPSPTLAVETGEIGRGAEAGSSGGAAAVEAPMGGDSGNHSLLDVSLRCHLQQLQLSFWDDERRWLRGLTGDADGAPAEVGSITVGGAQCALTVRREVEPAGGGCGAVCALVGSLSAERLQVHNFLPDREFAVILDTALLPVRRQPSPRSALHREPPAPLHAALDLRWERPGAGVEAPSTSPARTRGEAVGKDSSGEMLARCWVRRVKLRAPQLLVHVDDSLVALAERLWERLGPSPGSAGTATARRRLGGWLGRGGGRGERKGPSSGPETGVPQGGRWGTARPDLQQAWAERVRQLSGPRLYLERLEVGQLEVLADVHISGPVALDTRQTPLALSRLHAHGLLYHPQALAHAVAARCLADLILNAAGVVGSLELLFNPTGLVHNVSAGVHDLLTLPLAALANYSPPQFISGLGLGSLSLARHTADWTLTSIAGFSLSIARILRSQRSRQRVELTRKGRDGKSIPSTTVRAAGASCAEGGGLAGRSRTPKSSWGLWGIGTGLASVVTRPVSSALELVAHTSQGLLHVAGINDSMRREADVREGRTEDVALPGGVPWSRCWHWRITRLLHELDAGEPHMPLSMAAHAQWEALSTSITTGMSSATSADFRNMWAVQRPVVVLHRGSLLLLEYGGCFKAAQVPAEMAVLAEYPAERRFTLSSMSARAWRRHISRAQAAGDGFRVEMEHWHETWEGSVQIEVCTSRSTWRAIVPALRTMLNQLNAAAKASTGYTNG</sequence>
<feature type="region of interest" description="Disordered" evidence="1">
    <location>
        <begin position="1639"/>
        <end position="1676"/>
    </location>
</feature>
<protein>
    <recommendedName>
        <fullName evidence="4">Vacuolar protein sorting-associated protein 13 VPS13 adaptor binding domain-containing protein</fullName>
    </recommendedName>
</protein>
<feature type="region of interest" description="Disordered" evidence="1">
    <location>
        <begin position="1958"/>
        <end position="1977"/>
    </location>
</feature>
<name>A0AAE0GX44_9CHLO</name>
<feature type="compositionally biased region" description="Polar residues" evidence="1">
    <location>
        <begin position="66"/>
        <end position="75"/>
    </location>
</feature>
<dbReference type="InterPro" id="IPR039782">
    <property type="entry name" value="VPS13B"/>
</dbReference>
<comment type="caution">
    <text evidence="2">The sequence shown here is derived from an EMBL/GenBank/DDBJ whole genome shotgun (WGS) entry which is preliminary data.</text>
</comment>
<feature type="region of interest" description="Disordered" evidence="1">
    <location>
        <begin position="293"/>
        <end position="319"/>
    </location>
</feature>
<feature type="region of interest" description="Disordered" evidence="1">
    <location>
        <begin position="1506"/>
        <end position="1525"/>
    </location>
</feature>
<feature type="compositionally biased region" description="Acidic residues" evidence="1">
    <location>
        <begin position="645"/>
        <end position="661"/>
    </location>
</feature>
<dbReference type="Proteomes" id="UP001190700">
    <property type="component" value="Unassembled WGS sequence"/>
</dbReference>
<feature type="compositionally biased region" description="Low complexity" evidence="1">
    <location>
        <begin position="1295"/>
        <end position="1304"/>
    </location>
</feature>